<evidence type="ECO:0000256" key="1">
    <source>
        <dbReference type="ARBA" id="ARBA00004642"/>
    </source>
</evidence>
<sequence>MADCVGKSKRVLEESSSTSFTKKRKIDSDIEEFELVNNVVDVHESHSLVTNSPATSSNSGDLCCSGIVPSDIVKDSSTLVDLEGERFETENPTCINNNNISRDITTTPSEICRESSKDMDYQEKKPSTERNHRRDSRAKKSPSQAELDEFFAVAEEQEQKRFIEKYNYDIVKDTPLEGRYQWVRI</sequence>
<name>A0A1Q3BRE6_CEPFO</name>
<keyword evidence="4" id="KW-0131">Cell cycle</keyword>
<dbReference type="PANTHER" id="PTHR46776">
    <property type="entry name" value="CYCLIN-DEPENDENT KINASE INHIBITOR 4-RELATED"/>
    <property type="match status" value="1"/>
</dbReference>
<dbReference type="InterPro" id="IPR003175">
    <property type="entry name" value="CDI_dom"/>
</dbReference>
<dbReference type="STRING" id="3775.A0A1Q3BRE6"/>
<evidence type="ECO:0000256" key="4">
    <source>
        <dbReference type="ARBA" id="ARBA00023306"/>
    </source>
</evidence>
<dbReference type="FunCoup" id="A0A1Q3BRE6">
    <property type="interactions" value="345"/>
</dbReference>
<evidence type="ECO:0000256" key="3">
    <source>
        <dbReference type="ARBA" id="ARBA00023013"/>
    </source>
</evidence>
<proteinExistence type="inferred from homology"/>
<organism evidence="7 8">
    <name type="scientific">Cephalotus follicularis</name>
    <name type="common">Albany pitcher plant</name>
    <dbReference type="NCBI Taxonomy" id="3775"/>
    <lineage>
        <taxon>Eukaryota</taxon>
        <taxon>Viridiplantae</taxon>
        <taxon>Streptophyta</taxon>
        <taxon>Embryophyta</taxon>
        <taxon>Tracheophyta</taxon>
        <taxon>Spermatophyta</taxon>
        <taxon>Magnoliopsida</taxon>
        <taxon>eudicotyledons</taxon>
        <taxon>Gunneridae</taxon>
        <taxon>Pentapetalae</taxon>
        <taxon>rosids</taxon>
        <taxon>fabids</taxon>
        <taxon>Oxalidales</taxon>
        <taxon>Cephalotaceae</taxon>
        <taxon>Cephalotus</taxon>
    </lineage>
</organism>
<accession>A0A1Q3BRE6</accession>
<dbReference type="Pfam" id="PF02234">
    <property type="entry name" value="CDI"/>
    <property type="match status" value="1"/>
</dbReference>
<evidence type="ECO:0000313" key="7">
    <source>
        <dbReference type="EMBL" id="GAV70293.1"/>
    </source>
</evidence>
<evidence type="ECO:0000259" key="6">
    <source>
        <dbReference type="Pfam" id="PF02234"/>
    </source>
</evidence>
<dbReference type="PIRSF" id="PIRSF017811">
    <property type="entry name" value="CDK_inhib_pln"/>
    <property type="match status" value="1"/>
</dbReference>
<feature type="region of interest" description="Disordered" evidence="5">
    <location>
        <begin position="106"/>
        <end position="146"/>
    </location>
</feature>
<dbReference type="AlphaFoldDB" id="A0A1Q3BRE6"/>
<protein>
    <submittedName>
        <fullName evidence="7">CDI domain-containing protein</fullName>
    </submittedName>
</protein>
<dbReference type="InParanoid" id="A0A1Q3BRE6"/>
<evidence type="ECO:0000256" key="2">
    <source>
        <dbReference type="ARBA" id="ARBA00010274"/>
    </source>
</evidence>
<comment type="similarity">
    <text evidence="2">Belongs to the CDI family. ICK/KRP subfamily.</text>
</comment>
<dbReference type="GO" id="GO:0051726">
    <property type="term" value="P:regulation of cell cycle"/>
    <property type="evidence" value="ECO:0007669"/>
    <property type="project" value="InterPro"/>
</dbReference>
<feature type="compositionally biased region" description="Basic and acidic residues" evidence="5">
    <location>
        <begin position="111"/>
        <end position="132"/>
    </location>
</feature>
<feature type="domain" description="Cyclin-dependent kinase inhibitor" evidence="6">
    <location>
        <begin position="142"/>
        <end position="185"/>
    </location>
</feature>
<dbReference type="InterPro" id="IPR044898">
    <property type="entry name" value="CDI_dom_sf"/>
</dbReference>
<evidence type="ECO:0000313" key="8">
    <source>
        <dbReference type="Proteomes" id="UP000187406"/>
    </source>
</evidence>
<dbReference type="InterPro" id="IPR044275">
    <property type="entry name" value="KRP"/>
</dbReference>
<dbReference type="EMBL" id="BDDD01000795">
    <property type="protein sequence ID" value="GAV70293.1"/>
    <property type="molecule type" value="Genomic_DNA"/>
</dbReference>
<dbReference type="GO" id="GO:0004861">
    <property type="term" value="F:cyclin-dependent protein serine/threonine kinase inhibitor activity"/>
    <property type="evidence" value="ECO:0007669"/>
    <property type="project" value="InterPro"/>
</dbReference>
<keyword evidence="8" id="KW-1185">Reference proteome</keyword>
<gene>
    <name evidence="7" type="ORF">CFOL_v3_13791</name>
</gene>
<dbReference type="Gene3D" id="4.10.365.10">
    <property type="entry name" value="p27"/>
    <property type="match status" value="1"/>
</dbReference>
<comment type="caution">
    <text evidence="7">The sequence shown here is derived from an EMBL/GenBank/DDBJ whole genome shotgun (WGS) entry which is preliminary data.</text>
</comment>
<dbReference type="Proteomes" id="UP000187406">
    <property type="component" value="Unassembled WGS sequence"/>
</dbReference>
<reference evidence="8" key="1">
    <citation type="submission" date="2016-04" db="EMBL/GenBank/DDBJ databases">
        <title>Cephalotus genome sequencing.</title>
        <authorList>
            <person name="Fukushima K."/>
            <person name="Hasebe M."/>
            <person name="Fang X."/>
        </authorList>
    </citation>
    <scope>NUCLEOTIDE SEQUENCE [LARGE SCALE GENOMIC DNA]</scope>
    <source>
        <strain evidence="8">cv. St1</strain>
    </source>
</reference>
<keyword evidence="3" id="KW-0649">Protein kinase inhibitor</keyword>
<evidence type="ECO:0000256" key="5">
    <source>
        <dbReference type="SAM" id="MobiDB-lite"/>
    </source>
</evidence>
<dbReference type="GO" id="GO:0005654">
    <property type="term" value="C:nucleoplasm"/>
    <property type="evidence" value="ECO:0007669"/>
    <property type="project" value="UniProtKB-SubCell"/>
</dbReference>
<comment type="subcellular location">
    <subcellularLocation>
        <location evidence="1">Nucleus</location>
        <location evidence="1">Nucleoplasm</location>
    </subcellularLocation>
</comment>
<dbReference type="OrthoDB" id="9940972at2759"/>